<feature type="region of interest" description="Disordered" evidence="5">
    <location>
        <begin position="359"/>
        <end position="520"/>
    </location>
</feature>
<feature type="compositionally biased region" description="Gly residues" evidence="5">
    <location>
        <begin position="70"/>
        <end position="82"/>
    </location>
</feature>
<feature type="compositionally biased region" description="Low complexity" evidence="5">
    <location>
        <begin position="501"/>
        <end position="511"/>
    </location>
</feature>
<feature type="region of interest" description="Disordered" evidence="5">
    <location>
        <begin position="165"/>
        <end position="288"/>
    </location>
</feature>
<feature type="compositionally biased region" description="Low complexity" evidence="5">
    <location>
        <begin position="83"/>
        <end position="103"/>
    </location>
</feature>
<organism evidence="7 8">
    <name type="scientific">Massariosphaeria phaeospora</name>
    <dbReference type="NCBI Taxonomy" id="100035"/>
    <lineage>
        <taxon>Eukaryota</taxon>
        <taxon>Fungi</taxon>
        <taxon>Dikarya</taxon>
        <taxon>Ascomycota</taxon>
        <taxon>Pezizomycotina</taxon>
        <taxon>Dothideomycetes</taxon>
        <taxon>Pleosporomycetidae</taxon>
        <taxon>Pleosporales</taxon>
        <taxon>Pleosporales incertae sedis</taxon>
        <taxon>Massariosphaeria</taxon>
    </lineage>
</organism>
<feature type="compositionally biased region" description="Low complexity" evidence="5">
    <location>
        <begin position="228"/>
        <end position="237"/>
    </location>
</feature>
<feature type="compositionally biased region" description="Basic and acidic residues" evidence="5">
    <location>
        <begin position="387"/>
        <end position="396"/>
    </location>
</feature>
<evidence type="ECO:0000313" key="7">
    <source>
        <dbReference type="EMBL" id="KAF2874885.1"/>
    </source>
</evidence>
<dbReference type="PANTHER" id="PTHR13309:SF0">
    <property type="entry name" value="FMR1-INTERACTING PROTEIN NUFIP1"/>
    <property type="match status" value="1"/>
</dbReference>
<dbReference type="InterPro" id="IPR000571">
    <property type="entry name" value="Znf_CCCH"/>
</dbReference>
<dbReference type="InterPro" id="IPR039136">
    <property type="entry name" value="NUFIP1-like"/>
</dbReference>
<proteinExistence type="predicted"/>
<sequence length="582" mass="63334">MNIVAGSSSNDAPEQYTSQRGGYDNGRGDRGRGRGWQGRGRGDNFRGSGRGGRGQGGDGRSEGNRQPRGGSQGDYQRGGRGGNHYQNNSNGQSQQQRHQSSPQQPGPFQSPPSVQAGAYMNPMFSNQLQPGPQSLPPLTPEALAHAMAFMNTQAGMQSMAAFASHITGTSDTPQSSQSPAVQSIYEQPYQSPTQHNDRKRKRGSGNWQTSPPHPPKRQQQANEKPQKAKATPAPAVPSFGFTLPAVQTRNAPPATKSERKNKRPVNLGLTRLDSDQEPESAEEEVDEEAAFSATIQGGGAVFEHEGESISLQTPGEVMAWIKDRRKNFPTQHRITEKAQEAAEKRAHDLEFLRKVIGKPEKRYESQRTPATPKAVKAVEANKPSAADLKDREELSRLRRAHHESMLNKAGVAPRTADKKPQAVDLGLGYGSDTESEADENSVLDDSSVVSSAEESSDESALESEHNSDAEDSDAPPDEKSSKKPIPSIVVPPPPPPPPPITTGTSTTTTKKAQNPNKNDSDICYQFKQFGKCKFGAKCRYTHASREKKRVGLYEMMVEQEVEKAERLALDAIKYLGRHGFLG</sequence>
<feature type="region of interest" description="Disordered" evidence="5">
    <location>
        <begin position="1"/>
        <end position="139"/>
    </location>
</feature>
<dbReference type="SUPFAM" id="SSF90229">
    <property type="entry name" value="CCCH zinc finger"/>
    <property type="match status" value="1"/>
</dbReference>
<evidence type="ECO:0000256" key="5">
    <source>
        <dbReference type="SAM" id="MobiDB-lite"/>
    </source>
</evidence>
<evidence type="ECO:0000313" key="8">
    <source>
        <dbReference type="Proteomes" id="UP000481861"/>
    </source>
</evidence>
<dbReference type="PROSITE" id="PS50103">
    <property type="entry name" value="ZF_C3H1"/>
    <property type="match status" value="1"/>
</dbReference>
<dbReference type="InterPro" id="IPR036855">
    <property type="entry name" value="Znf_CCCH_sf"/>
</dbReference>
<dbReference type="EMBL" id="JAADJZ010000005">
    <property type="protein sequence ID" value="KAF2874885.1"/>
    <property type="molecule type" value="Genomic_DNA"/>
</dbReference>
<reference evidence="7 8" key="1">
    <citation type="submission" date="2020-01" db="EMBL/GenBank/DDBJ databases">
        <authorList>
            <consortium name="DOE Joint Genome Institute"/>
            <person name="Haridas S."/>
            <person name="Albert R."/>
            <person name="Binder M."/>
            <person name="Bloem J."/>
            <person name="Labutti K."/>
            <person name="Salamov A."/>
            <person name="Andreopoulos B."/>
            <person name="Baker S.E."/>
            <person name="Barry K."/>
            <person name="Bills G."/>
            <person name="Bluhm B.H."/>
            <person name="Cannon C."/>
            <person name="Castanera R."/>
            <person name="Culley D.E."/>
            <person name="Daum C."/>
            <person name="Ezra D."/>
            <person name="Gonzalez J.B."/>
            <person name="Henrissat B."/>
            <person name="Kuo A."/>
            <person name="Liang C."/>
            <person name="Lipzen A."/>
            <person name="Lutzoni F."/>
            <person name="Magnuson J."/>
            <person name="Mondo S."/>
            <person name="Nolan M."/>
            <person name="Ohm R."/>
            <person name="Pangilinan J."/>
            <person name="Park H.-J.H."/>
            <person name="Ramirez L."/>
            <person name="Alfaro M."/>
            <person name="Sun H."/>
            <person name="Tritt A."/>
            <person name="Yoshinaga Y."/>
            <person name="Zwiers L.-H.L."/>
            <person name="Turgeon B.G."/>
            <person name="Goodwin S.B."/>
            <person name="Spatafora J.W."/>
            <person name="Crous P.W."/>
            <person name="Grigoriev I.V."/>
        </authorList>
    </citation>
    <scope>NUCLEOTIDE SEQUENCE [LARGE SCALE GENOMIC DNA]</scope>
    <source>
        <strain evidence="7 8">CBS 611.86</strain>
    </source>
</reference>
<dbReference type="GO" id="GO:0000492">
    <property type="term" value="P:box C/D snoRNP assembly"/>
    <property type="evidence" value="ECO:0007669"/>
    <property type="project" value="TreeGrafter"/>
</dbReference>
<feature type="compositionally biased region" description="Polar residues" evidence="5">
    <location>
        <begin position="166"/>
        <end position="194"/>
    </location>
</feature>
<keyword evidence="1 4" id="KW-0479">Metal-binding</keyword>
<name>A0A7C8MTZ1_9PLEO</name>
<evidence type="ECO:0000256" key="2">
    <source>
        <dbReference type="ARBA" id="ARBA00022771"/>
    </source>
</evidence>
<dbReference type="Pfam" id="PF10453">
    <property type="entry name" value="NUFIP1"/>
    <property type="match status" value="1"/>
</dbReference>
<dbReference type="GO" id="GO:0003723">
    <property type="term" value="F:RNA binding"/>
    <property type="evidence" value="ECO:0007669"/>
    <property type="project" value="InterPro"/>
</dbReference>
<feature type="zinc finger region" description="C3H1-type" evidence="4">
    <location>
        <begin position="517"/>
        <end position="545"/>
    </location>
</feature>
<feature type="compositionally biased region" description="Acidic residues" evidence="5">
    <location>
        <begin position="275"/>
        <end position="288"/>
    </location>
</feature>
<feature type="compositionally biased region" description="Pro residues" evidence="5">
    <location>
        <begin position="489"/>
        <end position="500"/>
    </location>
</feature>
<dbReference type="Gene3D" id="4.10.1000.10">
    <property type="entry name" value="Zinc finger, CCCH-type"/>
    <property type="match status" value="1"/>
</dbReference>
<dbReference type="GO" id="GO:0005634">
    <property type="term" value="C:nucleus"/>
    <property type="evidence" value="ECO:0007669"/>
    <property type="project" value="TreeGrafter"/>
</dbReference>
<dbReference type="InterPro" id="IPR019496">
    <property type="entry name" value="NUFIP1_cons_dom"/>
</dbReference>
<keyword evidence="2 4" id="KW-0863">Zinc-finger</keyword>
<keyword evidence="3 4" id="KW-0862">Zinc</keyword>
<feature type="compositionally biased region" description="Gly residues" evidence="5">
    <location>
        <begin position="48"/>
        <end position="58"/>
    </location>
</feature>
<feature type="compositionally biased region" description="Polar residues" evidence="5">
    <location>
        <begin position="1"/>
        <end position="19"/>
    </location>
</feature>
<feature type="compositionally biased region" description="Acidic residues" evidence="5">
    <location>
        <begin position="433"/>
        <end position="442"/>
    </location>
</feature>
<evidence type="ECO:0000256" key="1">
    <source>
        <dbReference type="ARBA" id="ARBA00022723"/>
    </source>
</evidence>
<gene>
    <name evidence="7" type="ORF">BDV95DRAFT_626487</name>
</gene>
<feature type="domain" description="C3H1-type" evidence="6">
    <location>
        <begin position="517"/>
        <end position="545"/>
    </location>
</feature>
<evidence type="ECO:0000256" key="4">
    <source>
        <dbReference type="PROSITE-ProRule" id="PRU00723"/>
    </source>
</evidence>
<dbReference type="Proteomes" id="UP000481861">
    <property type="component" value="Unassembled WGS sequence"/>
</dbReference>
<keyword evidence="8" id="KW-1185">Reference proteome</keyword>
<evidence type="ECO:0000256" key="3">
    <source>
        <dbReference type="ARBA" id="ARBA00022833"/>
    </source>
</evidence>
<accession>A0A7C8MTZ1</accession>
<evidence type="ECO:0000259" key="6">
    <source>
        <dbReference type="PROSITE" id="PS50103"/>
    </source>
</evidence>
<dbReference type="AlphaFoldDB" id="A0A7C8MTZ1"/>
<feature type="compositionally biased region" description="Low complexity" evidence="5">
    <location>
        <begin position="443"/>
        <end position="453"/>
    </location>
</feature>
<protein>
    <recommendedName>
        <fullName evidence="6">C3H1-type domain-containing protein</fullName>
    </recommendedName>
</protein>
<comment type="caution">
    <text evidence="7">The sequence shown here is derived from an EMBL/GenBank/DDBJ whole genome shotgun (WGS) entry which is preliminary data.</text>
</comment>
<dbReference type="PANTHER" id="PTHR13309">
    <property type="entry name" value="NUCLEAR FRAGILE X MENTAL RETARDATION PROTEIN INTERACTING PROTEIN 1"/>
    <property type="match status" value="1"/>
</dbReference>
<dbReference type="GO" id="GO:0008270">
    <property type="term" value="F:zinc ion binding"/>
    <property type="evidence" value="ECO:0007669"/>
    <property type="project" value="UniProtKB-KW"/>
</dbReference>
<dbReference type="OrthoDB" id="273070at2759"/>